<evidence type="ECO:0000313" key="2">
    <source>
        <dbReference type="EMBL" id="RVE67868.1"/>
    </source>
</evidence>
<dbReference type="SUPFAM" id="SSF47266">
    <property type="entry name" value="4-helical cytokines"/>
    <property type="match status" value="1"/>
</dbReference>
<keyword evidence="3" id="KW-1185">Reference proteome</keyword>
<feature type="chain" id="PRO_5018607429" description="Ciliary neurotrophic factor" evidence="1">
    <location>
        <begin position="18"/>
        <end position="191"/>
    </location>
</feature>
<dbReference type="Proteomes" id="UP000283210">
    <property type="component" value="Chromosome 9"/>
</dbReference>
<name>A0A3S2MVN9_ORYJA</name>
<keyword evidence="1" id="KW-0732">Signal</keyword>
<evidence type="ECO:0000313" key="3">
    <source>
        <dbReference type="Proteomes" id="UP000283210"/>
    </source>
</evidence>
<feature type="signal peptide" evidence="1">
    <location>
        <begin position="1"/>
        <end position="17"/>
    </location>
</feature>
<evidence type="ECO:0000256" key="1">
    <source>
        <dbReference type="SAM" id="SignalP"/>
    </source>
</evidence>
<reference evidence="2 3" key="2">
    <citation type="submission" date="2019-01" db="EMBL/GenBank/DDBJ databases">
        <title>A chromosome length genome reference of the Java medaka (oryzias javanicus).</title>
        <authorList>
            <person name="Herpin A."/>
            <person name="Takehana Y."/>
            <person name="Naruse K."/>
            <person name="Ansai S."/>
            <person name="Kawaguchi M."/>
        </authorList>
    </citation>
    <scope>NUCLEOTIDE SEQUENCE [LARGE SCALE GENOMIC DNA]</scope>
    <source>
        <strain evidence="2">RS831</strain>
        <tissue evidence="2">Whole body</tissue>
    </source>
</reference>
<reference evidence="2 3" key="1">
    <citation type="submission" date="2018-11" db="EMBL/GenBank/DDBJ databases">
        <authorList>
            <person name="Lopez-Roques C."/>
            <person name="Donnadieu C."/>
            <person name="Bouchez O."/>
            <person name="Klopp C."/>
            <person name="Cabau C."/>
            <person name="Zahm M."/>
        </authorList>
    </citation>
    <scope>NUCLEOTIDE SEQUENCE [LARGE SCALE GENOMIC DNA]</scope>
    <source>
        <strain evidence="2">RS831</strain>
        <tissue evidence="2">Whole body</tissue>
    </source>
</reference>
<sequence>MFLVFTLILVGLQWSFGVPAPVRTDFHRMMSIAGILQHEVEGLLNKSMDNSIIFRNMPKYPEKTPSSSITGKSFPQNLEDMVLKGHLFYFHVAEMSRHLKNLTRRPAVVSTIFTTVKATLQRLLQTVKKNFESVHPEMGPLTTPAPPEFPERSFFEQKSHGTVVLLRLGEWVKNVQRVLRQHHVAPAHGSQ</sequence>
<accession>A0A3S2MVN9</accession>
<proteinExistence type="predicted"/>
<organism evidence="2 3">
    <name type="scientific">Oryzias javanicus</name>
    <name type="common">Javanese ricefish</name>
    <name type="synonym">Aplocheilus javanicus</name>
    <dbReference type="NCBI Taxonomy" id="123683"/>
    <lineage>
        <taxon>Eukaryota</taxon>
        <taxon>Metazoa</taxon>
        <taxon>Chordata</taxon>
        <taxon>Craniata</taxon>
        <taxon>Vertebrata</taxon>
        <taxon>Euteleostomi</taxon>
        <taxon>Actinopterygii</taxon>
        <taxon>Neopterygii</taxon>
        <taxon>Teleostei</taxon>
        <taxon>Neoteleostei</taxon>
        <taxon>Acanthomorphata</taxon>
        <taxon>Ovalentaria</taxon>
        <taxon>Atherinomorphae</taxon>
        <taxon>Beloniformes</taxon>
        <taxon>Adrianichthyidae</taxon>
        <taxon>Oryziinae</taxon>
        <taxon>Oryzias</taxon>
    </lineage>
</organism>
<dbReference type="InterPro" id="IPR009079">
    <property type="entry name" value="4_helix_cytokine-like_core"/>
</dbReference>
<evidence type="ECO:0008006" key="4">
    <source>
        <dbReference type="Google" id="ProtNLM"/>
    </source>
</evidence>
<dbReference type="EMBL" id="CM012445">
    <property type="protein sequence ID" value="RVE67868.1"/>
    <property type="molecule type" value="Genomic_DNA"/>
</dbReference>
<dbReference type="AlphaFoldDB" id="A0A3S2MVN9"/>
<gene>
    <name evidence="2" type="ORF">OJAV_G00086000</name>
</gene>
<dbReference type="Gene3D" id="1.20.1250.10">
    <property type="match status" value="1"/>
</dbReference>
<protein>
    <recommendedName>
        <fullName evidence="4">Ciliary neurotrophic factor</fullName>
    </recommendedName>
</protein>